<dbReference type="Proteomes" id="UP000664521">
    <property type="component" value="Unassembled WGS sequence"/>
</dbReference>
<feature type="compositionally biased region" description="Polar residues" evidence="6">
    <location>
        <begin position="291"/>
        <end position="302"/>
    </location>
</feature>
<dbReference type="Pfam" id="PF20684">
    <property type="entry name" value="Fung_rhodopsin"/>
    <property type="match status" value="1"/>
</dbReference>
<evidence type="ECO:0000256" key="6">
    <source>
        <dbReference type="SAM" id="MobiDB-lite"/>
    </source>
</evidence>
<proteinExistence type="inferred from homology"/>
<evidence type="ECO:0000256" key="7">
    <source>
        <dbReference type="SAM" id="Phobius"/>
    </source>
</evidence>
<dbReference type="PANTHER" id="PTHR33048">
    <property type="entry name" value="PTH11-LIKE INTEGRAL MEMBRANE PROTEIN (AFU_ORTHOLOGUE AFUA_5G11245)"/>
    <property type="match status" value="1"/>
</dbReference>
<dbReference type="InterPro" id="IPR052337">
    <property type="entry name" value="SAT4-like"/>
</dbReference>
<evidence type="ECO:0000313" key="10">
    <source>
        <dbReference type="Proteomes" id="UP000664521"/>
    </source>
</evidence>
<keyword evidence="4 7" id="KW-0472">Membrane</keyword>
<evidence type="ECO:0000256" key="2">
    <source>
        <dbReference type="ARBA" id="ARBA00022692"/>
    </source>
</evidence>
<feature type="transmembrane region" description="Helical" evidence="7">
    <location>
        <begin position="117"/>
        <end position="141"/>
    </location>
</feature>
<comment type="similarity">
    <text evidence="5">Belongs to the SAT4 family.</text>
</comment>
<accession>A0A8H3J569</accession>
<feature type="transmembrane region" description="Helical" evidence="7">
    <location>
        <begin position="28"/>
        <end position="48"/>
    </location>
</feature>
<feature type="region of interest" description="Disordered" evidence="6">
    <location>
        <begin position="291"/>
        <end position="311"/>
    </location>
</feature>
<feature type="transmembrane region" description="Helical" evidence="7">
    <location>
        <begin position="84"/>
        <end position="105"/>
    </location>
</feature>
<comment type="caution">
    <text evidence="9">The sequence shown here is derived from an EMBL/GenBank/DDBJ whole genome shotgun (WGS) entry which is preliminary data.</text>
</comment>
<keyword evidence="2 7" id="KW-0812">Transmembrane</keyword>
<dbReference type="InterPro" id="IPR049326">
    <property type="entry name" value="Rhodopsin_dom_fungi"/>
</dbReference>
<dbReference type="GO" id="GO:0016020">
    <property type="term" value="C:membrane"/>
    <property type="evidence" value="ECO:0007669"/>
    <property type="project" value="UniProtKB-SubCell"/>
</dbReference>
<evidence type="ECO:0000313" key="9">
    <source>
        <dbReference type="EMBL" id="CAF9940971.1"/>
    </source>
</evidence>
<evidence type="ECO:0000256" key="3">
    <source>
        <dbReference type="ARBA" id="ARBA00022989"/>
    </source>
</evidence>
<gene>
    <name evidence="9" type="ORF">HETSPECPRED_002830</name>
</gene>
<dbReference type="EMBL" id="CAJPDS010000170">
    <property type="protein sequence ID" value="CAF9940971.1"/>
    <property type="molecule type" value="Genomic_DNA"/>
</dbReference>
<sequence>MSTVAIVVVATRFYLRRIQKSRVAADDWLILAALMTVVGMGACLIAGAESKVMGYPTPLPPSLSPEQLEIYVEPAVRKIQQIEFPFEILMLIGYALIKLSIIYFLRRLFVVGKTGHFNIITLSMVTIVVLWLITFLGLFIFGCKSHVDYHWGNLAQISSSCYHPFRQELGMAFSDLILDILIFILPFPMIWKLHMSTSQKFAVSGVFLIALVAILASITRLVIYVQILTNGDKAKLDENLTITVALYWAYIEAGLALLAACLPSLSTLFARASIASIIRSVRSVLSLHSISSQNPRRSQQNPRAGPRQHAPYKNLADERSTASNTCMAHNDENGVDSFAMSGLEAGDIMENVGEGEIHAKNEMMQESAMKAAEG</sequence>
<feature type="transmembrane region" description="Helical" evidence="7">
    <location>
        <begin position="203"/>
        <end position="227"/>
    </location>
</feature>
<reference evidence="9" key="1">
    <citation type="submission" date="2021-03" db="EMBL/GenBank/DDBJ databases">
        <authorList>
            <person name="Tagirdzhanova G."/>
        </authorList>
    </citation>
    <scope>NUCLEOTIDE SEQUENCE</scope>
</reference>
<evidence type="ECO:0000256" key="1">
    <source>
        <dbReference type="ARBA" id="ARBA00004141"/>
    </source>
</evidence>
<comment type="subcellular location">
    <subcellularLocation>
        <location evidence="1">Membrane</location>
        <topology evidence="1">Multi-pass membrane protein</topology>
    </subcellularLocation>
</comment>
<keyword evidence="10" id="KW-1185">Reference proteome</keyword>
<evidence type="ECO:0000256" key="5">
    <source>
        <dbReference type="ARBA" id="ARBA00038359"/>
    </source>
</evidence>
<feature type="domain" description="Rhodopsin" evidence="8">
    <location>
        <begin position="12"/>
        <end position="271"/>
    </location>
</feature>
<evidence type="ECO:0000256" key="4">
    <source>
        <dbReference type="ARBA" id="ARBA00023136"/>
    </source>
</evidence>
<feature type="transmembrane region" description="Helical" evidence="7">
    <location>
        <begin position="247"/>
        <end position="270"/>
    </location>
</feature>
<name>A0A8H3J569_9LECA</name>
<keyword evidence="3 7" id="KW-1133">Transmembrane helix</keyword>
<dbReference type="AlphaFoldDB" id="A0A8H3J569"/>
<protein>
    <recommendedName>
        <fullName evidence="8">Rhodopsin domain-containing protein</fullName>
    </recommendedName>
</protein>
<evidence type="ECO:0000259" key="8">
    <source>
        <dbReference type="Pfam" id="PF20684"/>
    </source>
</evidence>
<dbReference type="OrthoDB" id="5393606at2759"/>
<feature type="transmembrane region" description="Helical" evidence="7">
    <location>
        <begin position="172"/>
        <end position="191"/>
    </location>
</feature>
<organism evidence="9 10">
    <name type="scientific">Heterodermia speciosa</name>
    <dbReference type="NCBI Taxonomy" id="116794"/>
    <lineage>
        <taxon>Eukaryota</taxon>
        <taxon>Fungi</taxon>
        <taxon>Dikarya</taxon>
        <taxon>Ascomycota</taxon>
        <taxon>Pezizomycotina</taxon>
        <taxon>Lecanoromycetes</taxon>
        <taxon>OSLEUM clade</taxon>
        <taxon>Lecanoromycetidae</taxon>
        <taxon>Caliciales</taxon>
        <taxon>Physciaceae</taxon>
        <taxon>Heterodermia</taxon>
    </lineage>
</organism>
<dbReference type="PANTHER" id="PTHR33048:SF157">
    <property type="entry name" value="INTEGRAL MEMBRANE PROTEIN"/>
    <property type="match status" value="1"/>
</dbReference>